<dbReference type="EMBL" id="MHQY01000004">
    <property type="protein sequence ID" value="OHA14696.1"/>
    <property type="molecule type" value="Genomic_DNA"/>
</dbReference>
<evidence type="ECO:0000313" key="1">
    <source>
        <dbReference type="EMBL" id="OHA14696.1"/>
    </source>
</evidence>
<evidence type="ECO:0000313" key="2">
    <source>
        <dbReference type="Proteomes" id="UP000177171"/>
    </source>
</evidence>
<comment type="caution">
    <text evidence="1">The sequence shown here is derived from an EMBL/GenBank/DDBJ whole genome shotgun (WGS) entry which is preliminary data.</text>
</comment>
<reference evidence="1 2" key="1">
    <citation type="journal article" date="2016" name="Nat. Commun.">
        <title>Thousands of microbial genomes shed light on interconnected biogeochemical processes in an aquifer system.</title>
        <authorList>
            <person name="Anantharaman K."/>
            <person name="Brown C.T."/>
            <person name="Hug L.A."/>
            <person name="Sharon I."/>
            <person name="Castelle C.J."/>
            <person name="Probst A.J."/>
            <person name="Thomas B.C."/>
            <person name="Singh A."/>
            <person name="Wilkins M.J."/>
            <person name="Karaoz U."/>
            <person name="Brodie E.L."/>
            <person name="Williams K.H."/>
            <person name="Hubbard S.S."/>
            <person name="Banfield J.F."/>
        </authorList>
    </citation>
    <scope>NUCLEOTIDE SEQUENCE [LARGE SCALE GENOMIC DNA]</scope>
</reference>
<protein>
    <submittedName>
        <fullName evidence="1">Uncharacterized protein</fullName>
    </submittedName>
</protein>
<sequence length="636" mass="71378">MTTDYHFGKTDGGDVAGFNDPVAANFAYEENLTDSLIREAIQNIIDAKLPGKNPVRAEFDLENFPIRELPNPERLEKIFRKCADYAEKRGVLHAAKHYRAQADILKSGISVSLLRISDYNTCGLTGDTEDGRWFMFMRGVGFNAGEAWAGGAFGLGKGAFFANSLFRTIFVSTVTDEGIKFAGKLRLLSFNQDGELMQGNGTYGLPRQLPIKNKKEIPEIFKKRQEKGTDIWVVNYQGSTDWKEEICRAVLGWFWPAIHWGILTVRVDDKEFDAANLRERMSEFFAVDEKRSHKPYNPLHFFDTYTNSEKKLSETPDMLREISFYGRTSDELPYPNKTALIRNTGMIVDFRGRAFHLAKYAAVFECRNKKGSEILRKLENPAHNEWDWHNWKDEHGHYVEDGKTASQELELFIAEGLSGLLYSPIQQSTTIPGLTDYIGVPKSDGILPQTGVASNPVKEPVEEETGIEIGSEDPDDNIVPTHTIKPIRVKRYVPVRPIIPDDVPTLVPSGPHESVEIPTIPDTEGTVIRPKELENAVVRYVVGGTTASGRMYRFLIHADKIQGNPVVRMKLFGRAEEGEGELLGLADAVGERGTKIIKIDTGYCDFSLDDSGKAYLSIELKDPWVIAINPNLQIQP</sequence>
<accession>A0A1G2LSU8</accession>
<proteinExistence type="predicted"/>
<name>A0A1G2LSU8_9BACT</name>
<dbReference type="AlphaFoldDB" id="A0A1G2LSU8"/>
<dbReference type="Proteomes" id="UP000177171">
    <property type="component" value="Unassembled WGS sequence"/>
</dbReference>
<gene>
    <name evidence="1" type="ORF">A3G49_05205</name>
</gene>
<organism evidence="1 2">
    <name type="scientific">Candidatus Sungbacteria bacterium RIFCSPLOWO2_12_FULL_41_11</name>
    <dbReference type="NCBI Taxonomy" id="1802286"/>
    <lineage>
        <taxon>Bacteria</taxon>
        <taxon>Candidatus Sungiibacteriota</taxon>
    </lineage>
</organism>